<proteinExistence type="predicted"/>
<protein>
    <recommendedName>
        <fullName evidence="4">NrfJ</fullName>
    </recommendedName>
</protein>
<name>A0ABM6JM96_9GAMM</name>
<gene>
    <name evidence="2" type="ORF">SJ2017_3038</name>
</gene>
<feature type="chain" id="PRO_5047476472" description="NrfJ" evidence="1">
    <location>
        <begin position="24"/>
        <end position="100"/>
    </location>
</feature>
<dbReference type="Proteomes" id="UP000191820">
    <property type="component" value="Chromosome"/>
</dbReference>
<evidence type="ECO:0000313" key="2">
    <source>
        <dbReference type="EMBL" id="ARD23315.1"/>
    </source>
</evidence>
<sequence>MKAKLIKLAAAATLALGVSSAWAAGIMHQGEVLETMNSGGYTYVQVKGEDKTFWAAGPQVEIAKGDTVSMNEQMWMNDFTSSTLNKTFDELLFVGKIEKK</sequence>
<evidence type="ECO:0000256" key="1">
    <source>
        <dbReference type="SAM" id="SignalP"/>
    </source>
</evidence>
<evidence type="ECO:0000313" key="3">
    <source>
        <dbReference type="Proteomes" id="UP000191820"/>
    </source>
</evidence>
<dbReference type="RefSeq" id="WP_055025681.1">
    <property type="nucleotide sequence ID" value="NZ_CANMJJ010000033.1"/>
</dbReference>
<accession>A0ABM6JM96</accession>
<feature type="signal peptide" evidence="1">
    <location>
        <begin position="1"/>
        <end position="23"/>
    </location>
</feature>
<keyword evidence="3" id="KW-1185">Reference proteome</keyword>
<organism evidence="2 3">
    <name type="scientific">Shewanella japonica</name>
    <dbReference type="NCBI Taxonomy" id="93973"/>
    <lineage>
        <taxon>Bacteria</taxon>
        <taxon>Pseudomonadati</taxon>
        <taxon>Pseudomonadota</taxon>
        <taxon>Gammaproteobacteria</taxon>
        <taxon>Alteromonadales</taxon>
        <taxon>Shewanellaceae</taxon>
        <taxon>Shewanella</taxon>
    </lineage>
</organism>
<dbReference type="EMBL" id="CP020472">
    <property type="protein sequence ID" value="ARD23315.1"/>
    <property type="molecule type" value="Genomic_DNA"/>
</dbReference>
<reference evidence="2 3" key="1">
    <citation type="submission" date="2017-03" db="EMBL/GenBank/DDBJ databases">
        <title>Genome sequencing of Shewanella japonica KCTC 22435.</title>
        <authorList>
            <person name="Kim K.M."/>
        </authorList>
    </citation>
    <scope>NUCLEOTIDE SEQUENCE [LARGE SCALE GENOMIC DNA]</scope>
    <source>
        <strain evidence="2 3">KCTC 22435</strain>
    </source>
</reference>
<evidence type="ECO:0008006" key="4">
    <source>
        <dbReference type="Google" id="ProtNLM"/>
    </source>
</evidence>
<keyword evidence="1" id="KW-0732">Signal</keyword>